<dbReference type="PROSITE" id="PS50237">
    <property type="entry name" value="HECT"/>
    <property type="match status" value="1"/>
</dbReference>
<reference evidence="10 11" key="1">
    <citation type="submission" date="2016-10" db="EMBL/GenBank/DDBJ databases">
        <authorList>
            <person name="Cai Z."/>
        </authorList>
    </citation>
    <scope>NUCLEOTIDE SEQUENCE [LARGE SCALE GENOMIC DNA]</scope>
</reference>
<feature type="compositionally biased region" description="Low complexity" evidence="7">
    <location>
        <begin position="228"/>
        <end position="241"/>
    </location>
</feature>
<dbReference type="Gene3D" id="3.40.50.150">
    <property type="entry name" value="Vaccinia Virus protein VP39"/>
    <property type="match status" value="1"/>
</dbReference>
<evidence type="ECO:0000313" key="11">
    <source>
        <dbReference type="Proteomes" id="UP000256970"/>
    </source>
</evidence>
<dbReference type="SUPFAM" id="SSF49899">
    <property type="entry name" value="Concanavalin A-like lectins/glucanases"/>
    <property type="match status" value="4"/>
</dbReference>
<sequence>MSGLICYPYLGSGSLVACIRVDQTQLTGSMGQGSSSTRSRPFDDEGYIVPAGAAVSRQSESSRTTSSQPGTPAAVASAESGQSQVSSSTATPSSGGQQTPAMAQAAAQQPAAAAPAAPRTVPVHKSTAIIPGWSRPLSSQQLTIECQKITQPSRTASAKECYGVMELEVMKFVAYCGGLTIKLRVDDLQHGQVDSVTWGLAAMRPCHALANSSAAGSGGSSSPDRRAGTPTGSRSGSSAGSNAMNKAHPTTPVTVQNPSQKPLYAICTTATVARVTKGDVLSMDLSPKEDGQPVIMVTLSHNDSVLLRAALPCASIAALQMYPFVTVLSGMVVSLHEALTPSPLFTWYSPTSATADIQMADLDTCVKYNTAANTISSGVSEFHGSTTFTGGRHRWTVQLDNMGQLPGHIFVGLVNSEPNQAPSSSILASALPAAISSRMLAIPGSPLAAQPAAAGGVPVSPAAAAAVSAAASPAGTSAAAAAGGIAALGQLGPAGPQQRRWGVWVKLPGAPSAGAAPAQATAAVPPKLGDVQFVESVNNHCCITVDLDLIGGYAKFFRNGHLLGQAFTGLTAPISPALAFLQGTNQHLQAGLVNITKLQQLDLEWNPEACSGDLRVTGRVVQKVSEVFGDYSTVLCNQGFISGVHLWLIKVNNLSEPDSIFIGVCRGCMPLDQDPQDLRDRTYYLSNGVIRVGGRRVATNAAAFTKGDIVGVVLDADQGEIVFLRNGIEQGRARGIRGRLYPFVSFDSEQDQITLLGSYTLPLNRTPRTLADMEWDTVGRSGDIELSSNCLTATKTSSASPSTVRGTILYNDTGVHEFHVILDSLGPDGIWVGVASPDMEPTKCVGDLGCGWALHSDGDRRFNGREEEFTGAFKNGDVLTVGMDLANGILRFSRNGIHMGDAFTGVKGPLVAVVTQASEESKVTIQNRPTVLNMGEYTGELRWDEVRAGRDLHVIDGLTVTKMSNEGGDYATVLGTLCVASGQHTWNVYINHVEDSNLFIGVTVGGHDLNADPQEMKSRTYYLSNGTIRVAGKLVTRCAEPYAEGDLVTVQLDMEQHHISFYKNGMLQGAGDGLPEEVWPYVSLDNIMDSITLHSSNMFLDLAHSLKWNGQKCCQWIQISEDGTTASLKPHAQFDSFLGQATVLGLREYSRTEVHSWVVRLEQPPNTNIANFLVGVAPASMDLNHSIGQEGCGIGLDYYGYIYINGKYFHVSNLANWQQVAKPCRGSTARHKGKAGPMFRFHEGKCEITLTLDLKEGTLRFSSGGHSIGTLANVKGPMHAALTLTSTKQAAQIAAGPIGKTEHTAEELVNILKAKGHLGNQRAEAAMLVVPRDLFVPRDRHREAFRDQKVTVRMPDGSTLIMPNPSFVAMALEKLDLQPGSSFLDVGCGSAYVTAVAACMIGPTGTVHGIECLSSRLENGRNNLRLLKERLPPEHVVKNLAVAGSVQAAINNVHLSLTNVLIPECTDGMLYDALYCDNSLSEEDLPAFLSLLKPNGRMVVVIEEDVLLIARSSSDAHDYKRESLTKITGDFGELEDPTPWEVQEAVQRIKQRELEKGLAKAKGEVGNLRSNELLDLQSRMGAAMQRIAELETALQRSNGTAGSRPAGNDDTRAVIRDNKFRRTPRISPHNSARSPGSDPSAFAGSASDNVKMRTRQVLDDSEEPLIRSEKLALEEKLSCGSGKIGTLLQAPSSCADVMQALGVQTLTVAQVASVTAGVQPQQRAGFQLYQGSFRGTRVSAWRLTINQPINTLEVHRAYSRFCAAHPNVCAVMGICLEPLDTAEPMDEDGCGSPTRAAAQQQQQWQQQPLQEVEEAGCHLWVLEEHHGSQTLAARVEQGLISWQHCLSIAQDIGSALAYLQSLKRICPITADAGAEVLDSNALAAPLSPLAVAQMLVLDNVQVSTAATAKISLVPALLTQLEFALCVAPDTQRVAEVSSLLLPYIHPNSMFNSSSSGGTQQATGQAFDGLYSYGTVLLQLLTERNAPGLLGTVQAAIQQRSLSNLVPRTPGAGPDSEQLAADFAALALRCCGCQQQQQQQSIAAAWPADQQQQQQPLSLDLHVLPALQQLQRKLEALGTSAMSWEQVEELLMMPLQPSTSSSDPTTRRWVRQDFKMRRKLFLEEVAKMAVEGPIHKIEVRRSRCFKDSVATFSGKGQNVWRQPLKVTFIGEAGMDSGGVTREWFSSICAALRRGSLDLFWAGGPIRNQLYINPLSNSASHLKRFHFVGMLMAKALLETAARGKELGPVVLNLSFCEPFWKLLLGIPLGLMDLQALDPTEFRSLMQILQLDIDGLIFENFTWNFQHTQRGNGAKDEPEIPALPSGASPFSGDSSSRVDASIALKPGGNHVKVTNTNKREYVLLKAQKMLWGTVEAQMSAVIDAFHSLVPRELVEKYGFSPLEMQMLVCGEQNIDIADLRQHCKYEDGYTGKEPQIAWFWQAVESMDESQRRALLQFWSGSDGMPAEGFGSLEPAFHLVSVDRMYDRNDRTARLPAAHTCFRQLDLPRYATYEELREKMITAITMGQGYMALS</sequence>
<dbReference type="InterPro" id="IPR044736">
    <property type="entry name" value="Gid1/RanBPM/SPLA_SPRY"/>
</dbReference>
<dbReference type="PANTHER" id="PTHR11254">
    <property type="entry name" value="HECT DOMAIN UBIQUITIN-PROTEIN LIGASE"/>
    <property type="match status" value="1"/>
</dbReference>
<dbReference type="Proteomes" id="UP000256970">
    <property type="component" value="Unassembled WGS sequence"/>
</dbReference>
<feature type="domain" description="HECT" evidence="9">
    <location>
        <begin position="2155"/>
        <end position="2529"/>
    </location>
</feature>
<feature type="domain" description="B30.2/SPRY" evidence="8">
    <location>
        <begin position="755"/>
        <end position="930"/>
    </location>
</feature>
<evidence type="ECO:0000256" key="7">
    <source>
        <dbReference type="SAM" id="MobiDB-lite"/>
    </source>
</evidence>
<feature type="compositionally biased region" description="Low complexity" evidence="7">
    <location>
        <begin position="2321"/>
        <end position="2331"/>
    </location>
</feature>
<organism evidence="10 11">
    <name type="scientific">Tetradesmus obliquus</name>
    <name type="common">Green alga</name>
    <name type="synonym">Acutodesmus obliquus</name>
    <dbReference type="NCBI Taxonomy" id="3088"/>
    <lineage>
        <taxon>Eukaryota</taxon>
        <taxon>Viridiplantae</taxon>
        <taxon>Chlorophyta</taxon>
        <taxon>core chlorophytes</taxon>
        <taxon>Chlorophyceae</taxon>
        <taxon>CS clade</taxon>
        <taxon>Sphaeropleales</taxon>
        <taxon>Scenedesmaceae</taxon>
        <taxon>Tetradesmus</taxon>
    </lineage>
</organism>
<dbReference type="InterPro" id="IPR050409">
    <property type="entry name" value="E3_ubiq-protein_ligase"/>
</dbReference>
<dbReference type="SMART" id="SM00119">
    <property type="entry name" value="HECTc"/>
    <property type="match status" value="1"/>
</dbReference>
<dbReference type="Gene3D" id="2.60.120.920">
    <property type="match status" value="4"/>
</dbReference>
<evidence type="ECO:0000259" key="9">
    <source>
        <dbReference type="PROSITE" id="PS50237"/>
    </source>
</evidence>
<evidence type="ECO:0000256" key="4">
    <source>
        <dbReference type="ARBA" id="ARBA00022679"/>
    </source>
</evidence>
<dbReference type="PANTHER" id="PTHR11254:SF67">
    <property type="entry name" value="E3 UBIQUITIN-PROTEIN LIGASE HUWE1"/>
    <property type="match status" value="1"/>
</dbReference>
<dbReference type="InterPro" id="IPR001870">
    <property type="entry name" value="B30.2/SPRY"/>
</dbReference>
<dbReference type="InterPro" id="IPR000569">
    <property type="entry name" value="HECT_dom"/>
</dbReference>
<dbReference type="Gene3D" id="3.90.1750.10">
    <property type="entry name" value="Hect, E3 ligase catalytic domains"/>
    <property type="match status" value="1"/>
</dbReference>
<dbReference type="EMBL" id="FNXT01001197">
    <property type="protein sequence ID" value="SZX73745.1"/>
    <property type="molecule type" value="Genomic_DNA"/>
</dbReference>
<dbReference type="GO" id="GO:0005737">
    <property type="term" value="C:cytoplasm"/>
    <property type="evidence" value="ECO:0007669"/>
    <property type="project" value="TreeGrafter"/>
</dbReference>
<evidence type="ECO:0000259" key="8">
    <source>
        <dbReference type="PROSITE" id="PS50188"/>
    </source>
</evidence>
<dbReference type="InterPro" id="IPR029063">
    <property type="entry name" value="SAM-dependent_MTases_sf"/>
</dbReference>
<dbReference type="InterPro" id="IPR035983">
    <property type="entry name" value="Hect_E3_ubiquitin_ligase"/>
</dbReference>
<evidence type="ECO:0000313" key="10">
    <source>
        <dbReference type="EMBL" id="SZX73745.1"/>
    </source>
</evidence>
<comment type="catalytic activity">
    <reaction evidence="1">
        <text>S-ubiquitinyl-[E2 ubiquitin-conjugating enzyme]-L-cysteine + [acceptor protein]-L-lysine = [E2 ubiquitin-conjugating enzyme]-L-cysteine + N(6)-ubiquitinyl-[acceptor protein]-L-lysine.</text>
        <dbReference type="EC" id="2.3.2.26"/>
    </reaction>
</comment>
<dbReference type="Gene3D" id="3.30.2160.10">
    <property type="entry name" value="Hect, E3 ligase catalytic domain"/>
    <property type="match status" value="1"/>
</dbReference>
<name>A0A383W7X4_TETOB</name>
<evidence type="ECO:0000256" key="3">
    <source>
        <dbReference type="ARBA" id="ARBA00012485"/>
    </source>
</evidence>
<feature type="compositionally biased region" description="Low complexity" evidence="7">
    <location>
        <begin position="56"/>
        <end position="118"/>
    </location>
</feature>
<dbReference type="GO" id="GO:0061630">
    <property type="term" value="F:ubiquitin protein ligase activity"/>
    <property type="evidence" value="ECO:0007669"/>
    <property type="project" value="UniProtKB-EC"/>
</dbReference>
<dbReference type="GO" id="GO:0000209">
    <property type="term" value="P:protein polyubiquitination"/>
    <property type="evidence" value="ECO:0007669"/>
    <property type="project" value="TreeGrafter"/>
</dbReference>
<dbReference type="InterPro" id="IPR003877">
    <property type="entry name" value="SPRY_dom"/>
</dbReference>
<feature type="domain" description="B30.2/SPRY" evidence="8">
    <location>
        <begin position="921"/>
        <end position="1100"/>
    </location>
</feature>
<dbReference type="GO" id="GO:0006511">
    <property type="term" value="P:ubiquitin-dependent protein catabolic process"/>
    <property type="evidence" value="ECO:0007669"/>
    <property type="project" value="TreeGrafter"/>
</dbReference>
<accession>A0A383W7X4</accession>
<evidence type="ECO:0000256" key="6">
    <source>
        <dbReference type="PROSITE-ProRule" id="PRU00104"/>
    </source>
</evidence>
<dbReference type="InterPro" id="IPR043136">
    <property type="entry name" value="B30.2/SPRY_sf"/>
</dbReference>
<dbReference type="EC" id="2.3.2.26" evidence="3"/>
<keyword evidence="11" id="KW-1185">Reference proteome</keyword>
<dbReference type="Pfam" id="PF00632">
    <property type="entry name" value="HECT"/>
    <property type="match status" value="1"/>
</dbReference>
<dbReference type="CDD" id="cd12885">
    <property type="entry name" value="SPRY_RanBP_like"/>
    <property type="match status" value="1"/>
</dbReference>
<dbReference type="InterPro" id="IPR013320">
    <property type="entry name" value="ConA-like_dom_sf"/>
</dbReference>
<comment type="pathway">
    <text evidence="2">Protein modification; protein ubiquitination.</text>
</comment>
<keyword evidence="5 6" id="KW-0833">Ubl conjugation pathway</keyword>
<evidence type="ECO:0000256" key="2">
    <source>
        <dbReference type="ARBA" id="ARBA00004906"/>
    </source>
</evidence>
<keyword evidence="4" id="KW-0808">Transferase</keyword>
<feature type="region of interest" description="Disordered" evidence="7">
    <location>
        <begin position="2307"/>
        <end position="2331"/>
    </location>
</feature>
<evidence type="ECO:0000256" key="1">
    <source>
        <dbReference type="ARBA" id="ARBA00000885"/>
    </source>
</evidence>
<dbReference type="Pfam" id="PF00622">
    <property type="entry name" value="SPRY"/>
    <property type="match status" value="3"/>
</dbReference>
<dbReference type="SUPFAM" id="SSF56204">
    <property type="entry name" value="Hect, E3 ligase catalytic domain"/>
    <property type="match status" value="1"/>
</dbReference>
<dbReference type="PROSITE" id="PS50188">
    <property type="entry name" value="B302_SPRY"/>
    <property type="match status" value="3"/>
</dbReference>
<feature type="region of interest" description="Disordered" evidence="7">
    <location>
        <begin position="1594"/>
        <end position="1650"/>
    </location>
</feature>
<feature type="compositionally biased region" description="Basic and acidic residues" evidence="7">
    <location>
        <begin position="1607"/>
        <end position="1620"/>
    </location>
</feature>
<gene>
    <name evidence="10" type="ORF">BQ4739_LOCUS13998</name>
</gene>
<dbReference type="CDD" id="cd00078">
    <property type="entry name" value="HECTc"/>
    <property type="match status" value="1"/>
</dbReference>
<dbReference type="STRING" id="3088.A0A383W7X4"/>
<dbReference type="Gene3D" id="3.30.2410.10">
    <property type="entry name" value="Hect, E3 ligase catalytic domain"/>
    <property type="match status" value="1"/>
</dbReference>
<feature type="region of interest" description="Disordered" evidence="7">
    <location>
        <begin position="53"/>
        <end position="120"/>
    </location>
</feature>
<dbReference type="SUPFAM" id="SSF53335">
    <property type="entry name" value="S-adenosyl-L-methionine-dependent methyltransferases"/>
    <property type="match status" value="1"/>
</dbReference>
<feature type="region of interest" description="Disordered" evidence="7">
    <location>
        <begin position="211"/>
        <end position="257"/>
    </location>
</feature>
<feature type="active site" description="Glycyl thioester intermediate" evidence="6">
    <location>
        <position position="2497"/>
    </location>
</feature>
<protein>
    <recommendedName>
        <fullName evidence="3">HECT-type E3 ubiquitin transferase</fullName>
        <ecNumber evidence="3">2.3.2.26</ecNumber>
    </recommendedName>
</protein>
<dbReference type="SMART" id="SM00449">
    <property type="entry name" value="SPRY"/>
    <property type="match status" value="3"/>
</dbReference>
<feature type="domain" description="B30.2/SPRY" evidence="8">
    <location>
        <begin position="583"/>
        <end position="763"/>
    </location>
</feature>
<proteinExistence type="predicted"/>
<dbReference type="CDD" id="cd11709">
    <property type="entry name" value="SPRY"/>
    <property type="match status" value="2"/>
</dbReference>
<dbReference type="Pfam" id="PF01135">
    <property type="entry name" value="PCMT"/>
    <property type="match status" value="1"/>
</dbReference>
<evidence type="ECO:0000256" key="5">
    <source>
        <dbReference type="ARBA" id="ARBA00022786"/>
    </source>
</evidence>